<dbReference type="Proteomes" id="UP000597762">
    <property type="component" value="Unassembled WGS sequence"/>
</dbReference>
<gene>
    <name evidence="2" type="ORF">SPHA_46222</name>
</gene>
<name>A0A812D2G5_ACAPH</name>
<protein>
    <submittedName>
        <fullName evidence="2">Uncharacterized protein</fullName>
    </submittedName>
</protein>
<evidence type="ECO:0000313" key="3">
    <source>
        <dbReference type="Proteomes" id="UP000597762"/>
    </source>
</evidence>
<keyword evidence="3" id="KW-1185">Reference proteome</keyword>
<keyword evidence="1" id="KW-1133">Transmembrane helix</keyword>
<sequence>MFAFLSLVCLSLSCVSFSLLCVFLSLVCLSLSCVSFSLLCVFLSLVCLSLSCVSFSLLCFSLFLILFLFLLTPPPTFLCLLTPYIFSVPAKPLPPTNTFSSPLDPLHFSVSTEAFPLPVPISLFTEPPSLPIEPPFLLADIPTVSPYFSYCSPSFLSTLLFYKILIDLLRNHILQQSSS</sequence>
<proteinExistence type="predicted"/>
<feature type="transmembrane region" description="Helical" evidence="1">
    <location>
        <begin position="34"/>
        <end position="55"/>
    </location>
</feature>
<keyword evidence="1" id="KW-0812">Transmembrane</keyword>
<reference evidence="2" key="1">
    <citation type="submission" date="2021-01" db="EMBL/GenBank/DDBJ databases">
        <authorList>
            <person name="Li R."/>
            <person name="Bekaert M."/>
        </authorList>
    </citation>
    <scope>NUCLEOTIDE SEQUENCE</scope>
    <source>
        <strain evidence="2">Farmed</strain>
    </source>
</reference>
<keyword evidence="1" id="KW-0472">Membrane</keyword>
<dbReference type="AlphaFoldDB" id="A0A812D2G5"/>
<accession>A0A812D2G5</accession>
<feature type="transmembrane region" description="Helical" evidence="1">
    <location>
        <begin position="147"/>
        <end position="166"/>
    </location>
</feature>
<dbReference type="EMBL" id="CAHIKZ030002436">
    <property type="protein sequence ID" value="CAE1286862.1"/>
    <property type="molecule type" value="Genomic_DNA"/>
</dbReference>
<feature type="transmembrane region" description="Helical" evidence="1">
    <location>
        <begin position="62"/>
        <end position="86"/>
    </location>
</feature>
<organism evidence="2 3">
    <name type="scientific">Acanthosepion pharaonis</name>
    <name type="common">Pharaoh cuttlefish</name>
    <name type="synonym">Sepia pharaonis</name>
    <dbReference type="NCBI Taxonomy" id="158019"/>
    <lineage>
        <taxon>Eukaryota</taxon>
        <taxon>Metazoa</taxon>
        <taxon>Spiralia</taxon>
        <taxon>Lophotrochozoa</taxon>
        <taxon>Mollusca</taxon>
        <taxon>Cephalopoda</taxon>
        <taxon>Coleoidea</taxon>
        <taxon>Decapodiformes</taxon>
        <taxon>Sepiida</taxon>
        <taxon>Sepiina</taxon>
        <taxon>Sepiidae</taxon>
        <taxon>Acanthosepion</taxon>
    </lineage>
</organism>
<evidence type="ECO:0000256" key="1">
    <source>
        <dbReference type="SAM" id="Phobius"/>
    </source>
</evidence>
<comment type="caution">
    <text evidence="2">The sequence shown here is derived from an EMBL/GenBank/DDBJ whole genome shotgun (WGS) entry which is preliminary data.</text>
</comment>
<evidence type="ECO:0000313" key="2">
    <source>
        <dbReference type="EMBL" id="CAE1286862.1"/>
    </source>
</evidence>